<dbReference type="PANTHER" id="PTHR21139">
    <property type="entry name" value="TRIOSEPHOSPHATE ISOMERASE"/>
    <property type="match status" value="1"/>
</dbReference>
<dbReference type="InterPro" id="IPR035990">
    <property type="entry name" value="TIM_sf"/>
</dbReference>
<evidence type="ECO:0000256" key="12">
    <source>
        <dbReference type="HAMAP-Rule" id="MF_00147"/>
    </source>
</evidence>
<evidence type="ECO:0000256" key="2">
    <source>
        <dbReference type="ARBA" id="ARBA00004742"/>
    </source>
</evidence>
<keyword evidence="8 12" id="KW-0963">Cytoplasm</keyword>
<dbReference type="GO" id="GO:0019563">
    <property type="term" value="P:glycerol catabolic process"/>
    <property type="evidence" value="ECO:0007669"/>
    <property type="project" value="TreeGrafter"/>
</dbReference>
<gene>
    <name evidence="12 15" type="primary">tpiA</name>
    <name evidence="15" type="ORF">BZL29_3044</name>
</gene>
<evidence type="ECO:0000256" key="10">
    <source>
        <dbReference type="ARBA" id="ARBA00023235"/>
    </source>
</evidence>
<comment type="caution">
    <text evidence="12">Lacks conserved residue(s) required for the propagation of feature annotation.</text>
</comment>
<comment type="pathway">
    <text evidence="2 12 13">Carbohydrate biosynthesis; gluconeogenesis.</text>
</comment>
<evidence type="ECO:0000256" key="5">
    <source>
        <dbReference type="ARBA" id="ARBA00011940"/>
    </source>
</evidence>
<feature type="active site" description="Electrophile" evidence="12">
    <location>
        <position position="100"/>
    </location>
</feature>
<dbReference type="PROSITE" id="PS51440">
    <property type="entry name" value="TIM_2"/>
    <property type="match status" value="1"/>
</dbReference>
<evidence type="ECO:0000256" key="11">
    <source>
        <dbReference type="ARBA" id="ARBA00055680"/>
    </source>
</evidence>
<dbReference type="UniPathway" id="UPA00109">
    <property type="reaction ID" value="UER00189"/>
</dbReference>
<dbReference type="GO" id="GO:0006096">
    <property type="term" value="P:glycolytic process"/>
    <property type="evidence" value="ECO:0007669"/>
    <property type="project" value="UniProtKB-UniRule"/>
</dbReference>
<dbReference type="Gene3D" id="3.20.20.70">
    <property type="entry name" value="Aldolase class I"/>
    <property type="match status" value="1"/>
</dbReference>
<dbReference type="InterPro" id="IPR013785">
    <property type="entry name" value="Aldolase_TIM"/>
</dbReference>
<keyword evidence="9 12" id="KW-0324">Glycolysis</keyword>
<dbReference type="STRING" id="1768.B1T50_27250"/>
<keyword evidence="10 12" id="KW-0413">Isomerase</keyword>
<dbReference type="Proteomes" id="UP000188532">
    <property type="component" value="Unassembled WGS sequence"/>
</dbReference>
<dbReference type="GO" id="GO:0004807">
    <property type="term" value="F:triose-phosphate isomerase activity"/>
    <property type="evidence" value="ECO:0007669"/>
    <property type="project" value="UniProtKB-UniRule"/>
</dbReference>
<comment type="pathway">
    <text evidence="12 13">Carbohydrate degradation; glycolysis; D-glyceraldehyde 3-phosphate from glycerone phosphate: step 1/1.</text>
</comment>
<comment type="subcellular location">
    <subcellularLocation>
        <location evidence="12 13">Cytoplasm</location>
    </subcellularLocation>
</comment>
<dbReference type="NCBIfam" id="TIGR00419">
    <property type="entry name" value="tim"/>
    <property type="match status" value="1"/>
</dbReference>
<dbReference type="PANTHER" id="PTHR21139:SF42">
    <property type="entry name" value="TRIOSEPHOSPHATE ISOMERASE"/>
    <property type="match status" value="1"/>
</dbReference>
<comment type="subunit">
    <text evidence="4 12 13">Homodimer.</text>
</comment>
<evidence type="ECO:0000256" key="9">
    <source>
        <dbReference type="ARBA" id="ARBA00023152"/>
    </source>
</evidence>
<evidence type="ECO:0000256" key="13">
    <source>
        <dbReference type="RuleBase" id="RU363013"/>
    </source>
</evidence>
<dbReference type="AlphaFoldDB" id="A0A1V3XF58"/>
<dbReference type="SUPFAM" id="SSF51351">
    <property type="entry name" value="Triosephosphate isomerase (TIM)"/>
    <property type="match status" value="1"/>
</dbReference>
<evidence type="ECO:0000313" key="16">
    <source>
        <dbReference type="Proteomes" id="UP000188532"/>
    </source>
</evidence>
<dbReference type="FunFam" id="3.20.20.70:FF:000020">
    <property type="entry name" value="Triosephosphate isomerase"/>
    <property type="match status" value="1"/>
</dbReference>
<dbReference type="InterPro" id="IPR000652">
    <property type="entry name" value="Triosephosphate_isomerase"/>
</dbReference>
<dbReference type="CDD" id="cd00311">
    <property type="entry name" value="TIM"/>
    <property type="match status" value="1"/>
</dbReference>
<evidence type="ECO:0000256" key="3">
    <source>
        <dbReference type="ARBA" id="ARBA00007422"/>
    </source>
</evidence>
<feature type="active site" description="Proton acceptor" evidence="12">
    <location>
        <position position="172"/>
    </location>
</feature>
<name>A0A1V3XF58_MYCKA</name>
<dbReference type="InterPro" id="IPR020861">
    <property type="entry name" value="Triosephosphate_isomerase_AS"/>
</dbReference>
<proteinExistence type="inferred from homology"/>
<evidence type="ECO:0000256" key="6">
    <source>
        <dbReference type="ARBA" id="ARBA00019397"/>
    </source>
</evidence>
<evidence type="ECO:0000256" key="4">
    <source>
        <dbReference type="ARBA" id="ARBA00011738"/>
    </source>
</evidence>
<dbReference type="EC" id="5.3.1.1" evidence="5 12"/>
<dbReference type="GO" id="GO:0046166">
    <property type="term" value="P:glyceraldehyde-3-phosphate biosynthetic process"/>
    <property type="evidence" value="ECO:0007669"/>
    <property type="project" value="TreeGrafter"/>
</dbReference>
<keyword evidence="7 12" id="KW-0312">Gluconeogenesis</keyword>
<evidence type="ECO:0000256" key="8">
    <source>
        <dbReference type="ARBA" id="ARBA00022490"/>
    </source>
</evidence>
<reference evidence="15 16" key="1">
    <citation type="submission" date="2017-02" db="EMBL/GenBank/DDBJ databases">
        <title>Complete genome sequences of Mycobacterium kansasii strains isolated from rhesus macaques.</title>
        <authorList>
            <person name="Panda A."/>
            <person name="Nagaraj S."/>
            <person name="Zhao X."/>
            <person name="Tettelin H."/>
            <person name="Detolla L.J."/>
        </authorList>
    </citation>
    <scope>NUCLEOTIDE SEQUENCE [LARGE SCALE GENOMIC DNA]</scope>
    <source>
        <strain evidence="15 16">11-3469</strain>
    </source>
</reference>
<evidence type="ECO:0000313" key="15">
    <source>
        <dbReference type="EMBL" id="OOK77802.1"/>
    </source>
</evidence>
<dbReference type="HAMAP" id="MF_00147_B">
    <property type="entry name" value="TIM_B"/>
    <property type="match status" value="1"/>
</dbReference>
<evidence type="ECO:0000256" key="14">
    <source>
        <dbReference type="SAM" id="MobiDB-lite"/>
    </source>
</evidence>
<evidence type="ECO:0000256" key="1">
    <source>
        <dbReference type="ARBA" id="ARBA00000474"/>
    </source>
</evidence>
<dbReference type="Pfam" id="PF00121">
    <property type="entry name" value="TIM"/>
    <property type="match status" value="1"/>
</dbReference>
<protein>
    <recommendedName>
        <fullName evidence="6 12">Triosephosphate isomerase</fullName>
        <shortName evidence="12">TIM</shortName>
        <shortName evidence="12">TPI</shortName>
        <ecNumber evidence="5 12">5.3.1.1</ecNumber>
    </recommendedName>
    <alternativeName>
        <fullName evidence="12">Triose-phosphate isomerase</fullName>
    </alternativeName>
</protein>
<dbReference type="EMBL" id="MVBN01000003">
    <property type="protein sequence ID" value="OOK77802.1"/>
    <property type="molecule type" value="Genomic_DNA"/>
</dbReference>
<sequence length="339" mass="36413">MSRKPLIAGNWKMNLNHFEAIALVQKVAFALPDKYYDKVDVTVIPPFTDLRSVQTLVDGDKLRLTYGAQDLSQHDSGAYTGDISGAFLAKLGCSYVIVGHSERRTYHNEDDALVAAKAAAALKHELTPIVCIGEHLDVREAGNHVAYNVEQLRGSLAGLSAEQIGSIVIAYEPVWAIGTGRVASAADAQEVCAAIRKELASLASAKLAETVRVLYGGSMNAKNVADLVAQDDIDGGLVGARRWTGSSSRRWRPSPPGDRFRSHRTASGARATLRIGGASSPEVSNRTVAPPRRVASPRALYPASRHPGPSGVAGWQRRQGRTLKRLHRGDCRCGPGGRH</sequence>
<evidence type="ECO:0000256" key="7">
    <source>
        <dbReference type="ARBA" id="ARBA00022432"/>
    </source>
</evidence>
<dbReference type="GO" id="GO:0006094">
    <property type="term" value="P:gluconeogenesis"/>
    <property type="evidence" value="ECO:0007669"/>
    <property type="project" value="UniProtKB-UniRule"/>
</dbReference>
<dbReference type="InterPro" id="IPR022896">
    <property type="entry name" value="TrioseP_Isoase_bac/euk"/>
</dbReference>
<comment type="catalytic activity">
    <reaction evidence="1 12 13">
        <text>D-glyceraldehyde 3-phosphate = dihydroxyacetone phosphate</text>
        <dbReference type="Rhea" id="RHEA:18585"/>
        <dbReference type="ChEBI" id="CHEBI:57642"/>
        <dbReference type="ChEBI" id="CHEBI:59776"/>
        <dbReference type="EC" id="5.3.1.1"/>
    </reaction>
</comment>
<dbReference type="GO" id="GO:0005829">
    <property type="term" value="C:cytosol"/>
    <property type="evidence" value="ECO:0007669"/>
    <property type="project" value="TreeGrafter"/>
</dbReference>
<dbReference type="UniPathway" id="UPA00138"/>
<accession>A0A1V3XF58</accession>
<feature type="region of interest" description="Disordered" evidence="14">
    <location>
        <begin position="299"/>
        <end position="318"/>
    </location>
</feature>
<organism evidence="15 16">
    <name type="scientific">Mycobacterium kansasii</name>
    <dbReference type="NCBI Taxonomy" id="1768"/>
    <lineage>
        <taxon>Bacteria</taxon>
        <taxon>Bacillati</taxon>
        <taxon>Actinomycetota</taxon>
        <taxon>Actinomycetes</taxon>
        <taxon>Mycobacteriales</taxon>
        <taxon>Mycobacteriaceae</taxon>
        <taxon>Mycobacterium</taxon>
    </lineage>
</organism>
<feature type="region of interest" description="Disordered" evidence="14">
    <location>
        <begin position="245"/>
        <end position="268"/>
    </location>
</feature>
<comment type="caution">
    <text evidence="15">The sequence shown here is derived from an EMBL/GenBank/DDBJ whole genome shotgun (WGS) entry which is preliminary data.</text>
</comment>
<feature type="binding site" evidence="12">
    <location>
        <begin position="10"/>
        <end position="12"/>
    </location>
    <ligand>
        <name>substrate</name>
    </ligand>
</feature>
<dbReference type="PROSITE" id="PS00171">
    <property type="entry name" value="TIM_1"/>
    <property type="match status" value="1"/>
</dbReference>
<feature type="binding site" evidence="12">
    <location>
        <position position="178"/>
    </location>
    <ligand>
        <name>substrate</name>
    </ligand>
</feature>
<comment type="similarity">
    <text evidence="3 12 13">Belongs to the triosephosphate isomerase family.</text>
</comment>
<comment type="function">
    <text evidence="11 12">Involved in the gluconeogenesis. Catalyzes stereospecifically the conversion of dihydroxyacetone phosphate (DHAP) to D-glyceraldehyde-3-phosphate (G3P).</text>
</comment>
<feature type="binding site" evidence="12">
    <location>
        <position position="218"/>
    </location>
    <ligand>
        <name>substrate</name>
    </ligand>
</feature>